<comment type="similarity">
    <text evidence="1">Belongs to the indoleamine 2,3-dioxygenase family.</text>
</comment>
<evidence type="ECO:0000313" key="7">
    <source>
        <dbReference type="EMBL" id="KAH7117428.1"/>
    </source>
</evidence>
<dbReference type="PANTHER" id="PTHR28657">
    <property type="entry name" value="INDOLEAMINE 2,3-DIOXYGENASE"/>
    <property type="match status" value="1"/>
</dbReference>
<keyword evidence="4" id="KW-0349">Heme</keyword>
<dbReference type="SUPFAM" id="SSF140959">
    <property type="entry name" value="Indolic compounds 2,3-dioxygenase-like"/>
    <property type="match status" value="1"/>
</dbReference>
<dbReference type="InterPro" id="IPR036305">
    <property type="entry name" value="RGS_sf"/>
</dbReference>
<feature type="compositionally biased region" description="Polar residues" evidence="5">
    <location>
        <begin position="384"/>
        <end position="397"/>
    </location>
</feature>
<dbReference type="InterPro" id="IPR000898">
    <property type="entry name" value="Indolamine_dOase"/>
</dbReference>
<evidence type="ECO:0000256" key="3">
    <source>
        <dbReference type="ARBA" id="ARBA00023004"/>
    </source>
</evidence>
<dbReference type="EMBL" id="JAGMUV010000028">
    <property type="protein sequence ID" value="KAH7117428.1"/>
    <property type="molecule type" value="Genomic_DNA"/>
</dbReference>
<dbReference type="Gene3D" id="1.20.58.480">
    <property type="match status" value="1"/>
</dbReference>
<dbReference type="Pfam" id="PF01231">
    <property type="entry name" value="IDO"/>
    <property type="match status" value="1"/>
</dbReference>
<evidence type="ECO:0000256" key="1">
    <source>
        <dbReference type="ARBA" id="ARBA00007119"/>
    </source>
</evidence>
<evidence type="ECO:0000259" key="6">
    <source>
        <dbReference type="PROSITE" id="PS50132"/>
    </source>
</evidence>
<keyword evidence="2 4" id="KW-0479">Metal-binding</keyword>
<dbReference type="GO" id="GO:0019441">
    <property type="term" value="P:L-tryptophan catabolic process to kynurenine"/>
    <property type="evidence" value="ECO:0007669"/>
    <property type="project" value="InterPro"/>
</dbReference>
<dbReference type="SUPFAM" id="SSF48097">
    <property type="entry name" value="Regulator of G-protein signaling, RGS"/>
    <property type="match status" value="1"/>
</dbReference>
<protein>
    <submittedName>
        <fullName evidence="7">Indoleamine 2,3-dioxygenase</fullName>
    </submittedName>
</protein>
<dbReference type="Proteomes" id="UP000738349">
    <property type="component" value="Unassembled WGS sequence"/>
</dbReference>
<name>A0A9P9DE14_9HYPO</name>
<feature type="domain" description="RGS" evidence="6">
    <location>
        <begin position="428"/>
        <end position="458"/>
    </location>
</feature>
<dbReference type="PANTHER" id="PTHR28657:SF10">
    <property type="entry name" value="INDOLEAMINE 2,3-DIOXYGENASE"/>
    <property type="match status" value="1"/>
</dbReference>
<dbReference type="AlphaFoldDB" id="A0A9P9DE14"/>
<proteinExistence type="inferred from homology"/>
<dbReference type="InterPro" id="IPR037217">
    <property type="entry name" value="Trp/Indoleamine_2_3_dOase-like"/>
</dbReference>
<evidence type="ECO:0000313" key="8">
    <source>
        <dbReference type="Proteomes" id="UP000738349"/>
    </source>
</evidence>
<dbReference type="GO" id="GO:0034354">
    <property type="term" value="P:'de novo' NAD+ biosynthetic process from L-tryptophan"/>
    <property type="evidence" value="ECO:0007669"/>
    <property type="project" value="TreeGrafter"/>
</dbReference>
<dbReference type="OrthoDB" id="540174at2759"/>
<evidence type="ECO:0000256" key="4">
    <source>
        <dbReference type="PIRSR" id="PIRSR600898-1"/>
    </source>
</evidence>
<reference evidence="7" key="1">
    <citation type="journal article" date="2021" name="Nat. Commun.">
        <title>Genetic determinants of endophytism in the Arabidopsis root mycobiome.</title>
        <authorList>
            <person name="Mesny F."/>
            <person name="Miyauchi S."/>
            <person name="Thiergart T."/>
            <person name="Pickel B."/>
            <person name="Atanasova L."/>
            <person name="Karlsson M."/>
            <person name="Huettel B."/>
            <person name="Barry K.W."/>
            <person name="Haridas S."/>
            <person name="Chen C."/>
            <person name="Bauer D."/>
            <person name="Andreopoulos W."/>
            <person name="Pangilinan J."/>
            <person name="LaButti K."/>
            <person name="Riley R."/>
            <person name="Lipzen A."/>
            <person name="Clum A."/>
            <person name="Drula E."/>
            <person name="Henrissat B."/>
            <person name="Kohler A."/>
            <person name="Grigoriev I.V."/>
            <person name="Martin F.M."/>
            <person name="Hacquard S."/>
        </authorList>
    </citation>
    <scope>NUCLEOTIDE SEQUENCE</scope>
    <source>
        <strain evidence="7">MPI-CAGE-AT-0147</strain>
    </source>
</reference>
<dbReference type="GO" id="GO:0046872">
    <property type="term" value="F:metal ion binding"/>
    <property type="evidence" value="ECO:0007669"/>
    <property type="project" value="UniProtKB-KW"/>
</dbReference>
<accession>A0A9P9DE14</accession>
<dbReference type="Pfam" id="PF00615">
    <property type="entry name" value="RGS"/>
    <property type="match status" value="1"/>
</dbReference>
<feature type="binding site" description="proximal binding residue" evidence="4">
    <location>
        <position position="359"/>
    </location>
    <ligand>
        <name>heme b</name>
        <dbReference type="ChEBI" id="CHEBI:60344"/>
    </ligand>
    <ligandPart>
        <name>Fe</name>
        <dbReference type="ChEBI" id="CHEBI:18248"/>
    </ligandPart>
</feature>
<evidence type="ECO:0000256" key="2">
    <source>
        <dbReference type="ARBA" id="ARBA00022723"/>
    </source>
</evidence>
<dbReference type="GO" id="GO:0005737">
    <property type="term" value="C:cytoplasm"/>
    <property type="evidence" value="ECO:0007669"/>
    <property type="project" value="TreeGrafter"/>
</dbReference>
<evidence type="ECO:0000256" key="5">
    <source>
        <dbReference type="SAM" id="MobiDB-lite"/>
    </source>
</evidence>
<gene>
    <name evidence="7" type="ORF">EDB81DRAFT_952878</name>
</gene>
<dbReference type="GO" id="GO:0020037">
    <property type="term" value="F:heme binding"/>
    <property type="evidence" value="ECO:0007669"/>
    <property type="project" value="InterPro"/>
</dbReference>
<comment type="caution">
    <text evidence="7">The sequence shown here is derived from an EMBL/GenBank/DDBJ whole genome shotgun (WGS) entry which is preliminary data.</text>
</comment>
<dbReference type="PROSITE" id="PS00876">
    <property type="entry name" value="IDO_1"/>
    <property type="match status" value="1"/>
</dbReference>
<dbReference type="GO" id="GO:0033754">
    <property type="term" value="F:indoleamine 2,3-dioxygenase activity"/>
    <property type="evidence" value="ECO:0007669"/>
    <property type="project" value="TreeGrafter"/>
</dbReference>
<dbReference type="InterPro" id="IPR016137">
    <property type="entry name" value="RGS"/>
</dbReference>
<feature type="region of interest" description="Disordered" evidence="5">
    <location>
        <begin position="378"/>
        <end position="401"/>
    </location>
</feature>
<keyword evidence="8" id="KW-1185">Reference proteome</keyword>
<organism evidence="7 8">
    <name type="scientific">Dactylonectria macrodidyma</name>
    <dbReference type="NCBI Taxonomy" id="307937"/>
    <lineage>
        <taxon>Eukaryota</taxon>
        <taxon>Fungi</taxon>
        <taxon>Dikarya</taxon>
        <taxon>Ascomycota</taxon>
        <taxon>Pezizomycotina</taxon>
        <taxon>Sordariomycetes</taxon>
        <taxon>Hypocreomycetidae</taxon>
        <taxon>Hypocreales</taxon>
        <taxon>Nectriaceae</taxon>
        <taxon>Dactylonectria</taxon>
    </lineage>
</organism>
<keyword evidence="3 4" id="KW-0408">Iron</keyword>
<dbReference type="PROSITE" id="PS50132">
    <property type="entry name" value="RGS"/>
    <property type="match status" value="1"/>
</dbReference>
<sequence>MAVLITEAQPNHYKAPVDLTKFAITRNAFLPEKSMPKILSNPYYAPWELIIQHLPEHIRNGTVRDVIAQLPVLSTRHLKSEAEWRRAYVMLAYLTSAHTWGGDQPEEILPPQITIPFLEIADHVEMPPGVSYTATNLWNFTSTNEDDFSNIDDLDVIVSFTGTKDEVWFLMISVAMEAQAAGILQIVMNAIDAIRIHNYPVITNALRELHTCIQNVSRLLGRMGEGCDPLVFYHQIRPFLAGSKNMEHAGLPRGLFYDEGDGRGEWRQLRGGSNGQSSLIQFFDIALGVEHYSHGSVGKKSYHDEVREYMPGPHRRFLEYISRLGSIREAVLNSPTTEEELRAAYVAATDALSSFRDRHIQIVTRYIILPSKQAPRQNARKNLASASAEKNGSQELTGTGGTTLVPFLKQARDETAEAGQIRGEVASLFEDAQNAVFKLMASDSVPKFLRSPKYEQQLRNYEFDVVG</sequence>